<dbReference type="GO" id="GO:0000166">
    <property type="term" value="F:nucleotide binding"/>
    <property type="evidence" value="ECO:0007669"/>
    <property type="project" value="InterPro"/>
</dbReference>
<keyword evidence="2" id="KW-1185">Reference proteome</keyword>
<dbReference type="Pfam" id="PF02283">
    <property type="entry name" value="CobU"/>
    <property type="match status" value="1"/>
</dbReference>
<dbReference type="Proteomes" id="UP001139971">
    <property type="component" value="Unassembled WGS sequence"/>
</dbReference>
<dbReference type="GO" id="GO:0009236">
    <property type="term" value="P:cobalamin biosynthetic process"/>
    <property type="evidence" value="ECO:0007669"/>
    <property type="project" value="InterPro"/>
</dbReference>
<name>A0A9X4BHA7_9GAMM</name>
<comment type="caution">
    <text evidence="1">The sequence shown here is derived from an EMBL/GenBank/DDBJ whole genome shotgun (WGS) entry which is preliminary data.</text>
</comment>
<dbReference type="GO" id="GO:0016779">
    <property type="term" value="F:nucleotidyltransferase activity"/>
    <property type="evidence" value="ECO:0007669"/>
    <property type="project" value="UniProtKB-KW"/>
</dbReference>
<reference evidence="1" key="1">
    <citation type="submission" date="2023-02" db="EMBL/GenBank/DDBJ databases">
        <title>Tahibacter soli sp. nov. isolated from soil.</title>
        <authorList>
            <person name="Baek J.H."/>
            <person name="Lee J.K."/>
            <person name="Choi D.G."/>
            <person name="Jeon C.O."/>
        </authorList>
    </citation>
    <scope>NUCLEOTIDE SEQUENCE</scope>
    <source>
        <strain evidence="1">BL</strain>
    </source>
</reference>
<evidence type="ECO:0000313" key="2">
    <source>
        <dbReference type="Proteomes" id="UP001139971"/>
    </source>
</evidence>
<proteinExistence type="predicted"/>
<gene>
    <name evidence="1" type="ORF">OD750_008555</name>
</gene>
<organism evidence="1 2">
    <name type="scientific">Tahibacter soli</name>
    <dbReference type="NCBI Taxonomy" id="2983605"/>
    <lineage>
        <taxon>Bacteria</taxon>
        <taxon>Pseudomonadati</taxon>
        <taxon>Pseudomonadota</taxon>
        <taxon>Gammaproteobacteria</taxon>
        <taxon>Lysobacterales</taxon>
        <taxon>Rhodanobacteraceae</taxon>
        <taxon>Tahibacter</taxon>
    </lineage>
</organism>
<keyword evidence="1" id="KW-0808">Transferase</keyword>
<dbReference type="RefSeq" id="WP_263543885.1">
    <property type="nucleotide sequence ID" value="NZ_JAOVZO020000013.1"/>
</dbReference>
<sequence length="182" mass="20605">MSSEFRPSSDEREANKEATVARKSKIILVTGPRGCGKSELAETRLMARYRKPLYVGTLPLEHAFMPRIESHRRRRDSRWKLIEGLDDTPLAWDQLRISTFSADGILVDGLSSLLWCLTTTFGLKSSALRNYAELFFVCFLIRHVASSSLTATFRFLATKNTIGLIRSSARYTQTLRLRVSTG</sequence>
<accession>A0A9X4BHA7</accession>
<dbReference type="AlphaFoldDB" id="A0A9X4BHA7"/>
<dbReference type="InterPro" id="IPR027417">
    <property type="entry name" value="P-loop_NTPase"/>
</dbReference>
<dbReference type="Gene3D" id="3.40.50.300">
    <property type="entry name" value="P-loop containing nucleotide triphosphate hydrolases"/>
    <property type="match status" value="1"/>
</dbReference>
<dbReference type="SUPFAM" id="SSF52540">
    <property type="entry name" value="P-loop containing nucleoside triphosphate hydrolases"/>
    <property type="match status" value="1"/>
</dbReference>
<dbReference type="GO" id="GO:0043752">
    <property type="term" value="F:adenosylcobinamide kinase activity"/>
    <property type="evidence" value="ECO:0007669"/>
    <property type="project" value="InterPro"/>
</dbReference>
<dbReference type="EMBL" id="JAOVZO020000013">
    <property type="protein sequence ID" value="MDC8012596.1"/>
    <property type="molecule type" value="Genomic_DNA"/>
</dbReference>
<protein>
    <submittedName>
        <fullName evidence="1">Bifunctional adenosylcobinamide kinase/adenosylcobinamide-phosphate guanylyltransferase</fullName>
    </submittedName>
</protein>
<keyword evidence="1" id="KW-0418">Kinase</keyword>
<evidence type="ECO:0000313" key="1">
    <source>
        <dbReference type="EMBL" id="MDC8012596.1"/>
    </source>
</evidence>
<dbReference type="InterPro" id="IPR003203">
    <property type="entry name" value="CobU/CobP"/>
</dbReference>
<keyword evidence="1" id="KW-0548">Nucleotidyltransferase</keyword>